<dbReference type="InterPro" id="IPR002347">
    <property type="entry name" value="SDR_fam"/>
</dbReference>
<evidence type="ECO:0008006" key="6">
    <source>
        <dbReference type="Google" id="ProtNLM"/>
    </source>
</evidence>
<dbReference type="InterPro" id="IPR020904">
    <property type="entry name" value="Sc_DH/Rdtase_CS"/>
</dbReference>
<gene>
    <name evidence="4" type="ORF">CANARDRAFT_29794</name>
</gene>
<reference evidence="5" key="1">
    <citation type="submission" date="2016-04" db="EMBL/GenBank/DDBJ databases">
        <title>Comparative genomics of biotechnologically important yeasts.</title>
        <authorList>
            <consortium name="DOE Joint Genome Institute"/>
            <person name="Riley R."/>
            <person name="Haridas S."/>
            <person name="Wolfe K.H."/>
            <person name="Lopes M.R."/>
            <person name="Hittinger C.T."/>
            <person name="Goker M."/>
            <person name="Salamov A."/>
            <person name="Wisecaver J."/>
            <person name="Long T.M."/>
            <person name="Aerts A.L."/>
            <person name="Barry K."/>
            <person name="Choi C."/>
            <person name="Clum A."/>
            <person name="Coughlan A.Y."/>
            <person name="Deshpande S."/>
            <person name="Douglass A.P."/>
            <person name="Hanson S.J."/>
            <person name="Klenk H.-P."/>
            <person name="Labutti K."/>
            <person name="Lapidus A."/>
            <person name="Lindquist E."/>
            <person name="Lipzen A."/>
            <person name="Meier-Kolthoff J.P."/>
            <person name="Ohm R.A."/>
            <person name="Otillar R.P."/>
            <person name="Pangilinan J."/>
            <person name="Peng Y."/>
            <person name="Rokas A."/>
            <person name="Rosa C.A."/>
            <person name="Scheuner C."/>
            <person name="Sibirny A.A."/>
            <person name="Slot J.C."/>
            <person name="Stielow J.B."/>
            <person name="Sun H."/>
            <person name="Kurtzman C.P."/>
            <person name="Blackwell M."/>
            <person name="Grigoriev I.V."/>
            <person name="Jeffries T.W."/>
        </authorList>
    </citation>
    <scope>NUCLEOTIDE SEQUENCE [LARGE SCALE GENOMIC DNA]</scope>
    <source>
        <strain evidence="5">NRRL YB-2248</strain>
    </source>
</reference>
<dbReference type="STRING" id="983967.A0A1E4SVS5"/>
<dbReference type="PANTHER" id="PTHR43008">
    <property type="entry name" value="BENZIL REDUCTASE"/>
    <property type="match status" value="1"/>
</dbReference>
<evidence type="ECO:0000313" key="4">
    <source>
        <dbReference type="EMBL" id="ODV83567.1"/>
    </source>
</evidence>
<dbReference type="PANTHER" id="PTHR43008:SF13">
    <property type="entry name" value="L-XYLULOSE REDUCTASE-RELATED"/>
    <property type="match status" value="1"/>
</dbReference>
<dbReference type="EMBL" id="KV453862">
    <property type="protein sequence ID" value="ODV83567.1"/>
    <property type="molecule type" value="Genomic_DNA"/>
</dbReference>
<protein>
    <recommendedName>
        <fullName evidence="6">Sorbose reductase SOU1</fullName>
    </recommendedName>
</protein>
<dbReference type="InterPro" id="IPR036291">
    <property type="entry name" value="NAD(P)-bd_dom_sf"/>
</dbReference>
<dbReference type="GO" id="GO:0050085">
    <property type="term" value="F:mannitol 2-dehydrogenase (NADP+) activity"/>
    <property type="evidence" value="ECO:0007669"/>
    <property type="project" value="UniProtKB-ARBA"/>
</dbReference>
<keyword evidence="5" id="KW-1185">Reference proteome</keyword>
<evidence type="ECO:0000256" key="3">
    <source>
        <dbReference type="ARBA" id="ARBA00023002"/>
    </source>
</evidence>
<dbReference type="Proteomes" id="UP000094801">
    <property type="component" value="Unassembled WGS sequence"/>
</dbReference>
<keyword evidence="3" id="KW-0560">Oxidoreductase</keyword>
<organism evidence="4 5">
    <name type="scientific">[Candida] arabinofermentans NRRL YB-2248</name>
    <dbReference type="NCBI Taxonomy" id="983967"/>
    <lineage>
        <taxon>Eukaryota</taxon>
        <taxon>Fungi</taxon>
        <taxon>Dikarya</taxon>
        <taxon>Ascomycota</taxon>
        <taxon>Saccharomycotina</taxon>
        <taxon>Pichiomycetes</taxon>
        <taxon>Pichiales</taxon>
        <taxon>Pichiaceae</taxon>
        <taxon>Ogataea</taxon>
        <taxon>Ogataea/Candida clade</taxon>
    </lineage>
</organism>
<dbReference type="GO" id="GO:0005975">
    <property type="term" value="P:carbohydrate metabolic process"/>
    <property type="evidence" value="ECO:0007669"/>
    <property type="project" value="UniProtKB-ARBA"/>
</dbReference>
<dbReference type="PRINTS" id="PR00080">
    <property type="entry name" value="SDRFAMILY"/>
</dbReference>
<evidence type="ECO:0000256" key="1">
    <source>
        <dbReference type="ARBA" id="ARBA00006484"/>
    </source>
</evidence>
<dbReference type="AlphaFoldDB" id="A0A1E4SVS5"/>
<dbReference type="CDD" id="cd05352">
    <property type="entry name" value="MDH-like_SDR_c"/>
    <property type="match status" value="1"/>
</dbReference>
<comment type="similarity">
    <text evidence="1">Belongs to the short-chain dehydrogenases/reductases (SDR) family.</text>
</comment>
<keyword evidence="2" id="KW-0521">NADP</keyword>
<dbReference type="Pfam" id="PF13561">
    <property type="entry name" value="adh_short_C2"/>
    <property type="match status" value="1"/>
</dbReference>
<dbReference type="PROSITE" id="PS00061">
    <property type="entry name" value="ADH_SHORT"/>
    <property type="match status" value="1"/>
</dbReference>
<dbReference type="PRINTS" id="PR00081">
    <property type="entry name" value="GDHRDH"/>
</dbReference>
<evidence type="ECO:0000256" key="2">
    <source>
        <dbReference type="ARBA" id="ARBA00022857"/>
    </source>
</evidence>
<dbReference type="FunFam" id="3.40.50.720:FF:000090">
    <property type="entry name" value="NADP-dependent mannitol dehydrogenase"/>
    <property type="match status" value="1"/>
</dbReference>
<name>A0A1E4SVS5_9ASCO</name>
<proteinExistence type="inferred from homology"/>
<dbReference type="Gene3D" id="3.40.50.720">
    <property type="entry name" value="NAD(P)-binding Rossmann-like Domain"/>
    <property type="match status" value="1"/>
</dbReference>
<dbReference type="SUPFAM" id="SSF51735">
    <property type="entry name" value="NAD(P)-binding Rossmann-fold domains"/>
    <property type="match status" value="1"/>
</dbReference>
<evidence type="ECO:0000313" key="5">
    <source>
        <dbReference type="Proteomes" id="UP000094801"/>
    </source>
</evidence>
<dbReference type="GO" id="GO:0044281">
    <property type="term" value="P:small molecule metabolic process"/>
    <property type="evidence" value="ECO:0007669"/>
    <property type="project" value="UniProtKB-ARBA"/>
</dbReference>
<accession>A0A1E4SVS5</accession>
<sequence>MTKTFEDNVADTSYILNDLSPLPRPTPDLPPHVLDMFSLKDKVAVVTGAAQGIGYVVAEALAQAGASVAFWDLQDPTESAAKVAKETGVKCRSYQGDISNASSVEATVQQIEADFGRIDVFIANAGINIPSESCLGDNANRVWNKVIDVNLNGCFYCCREVGKIFKKQGSGSIVMTASMSAHIINTPMNQAAYNSSKAAVKHLSKSLAVEFAGFARVNSVSPGYIATTINDVLPMHFKKRWWSVIPMGREGHPRELVGAYLYLASNASTYTTGTDIVVDGAFTVC</sequence>
<dbReference type="OrthoDB" id="1888931at2759"/>
<dbReference type="GO" id="GO:0050664">
    <property type="term" value="F:oxidoreductase activity, acting on NAD(P)H, oxygen as acceptor"/>
    <property type="evidence" value="ECO:0007669"/>
    <property type="project" value="TreeGrafter"/>
</dbReference>